<dbReference type="SUPFAM" id="SSF103473">
    <property type="entry name" value="MFS general substrate transporter"/>
    <property type="match status" value="1"/>
</dbReference>
<feature type="transmembrane region" description="Helical" evidence="4">
    <location>
        <begin position="247"/>
        <end position="265"/>
    </location>
</feature>
<accession>A0A7X4HA54</accession>
<sequence length="399" mass="42179">MNTKEVPKGLITLLALVCGVSIASGYYAQPLLGDIGRSLGVSEAHAGALPMFTQIGIAIGALLFLPLGDIVNDRKLILAMISAHVGALVLVALAPSAPSLTWASALMGVTTITPYLLPAYAAKIVGHEQRGHVTGLLARGIFAGILLARTASGYIGHYTDWRTVYWIAAALMLFMTALLAWRLPPTVPRSDLSYPRLLASIWTVFRQQPVVRYAAARQGLVFGAFNAFWISLVFYLETPRFHMGSDVAGLFGVIGAAGAFAAPLFGKVADKRGPVFAVRLGTGSALLAWVVMALFGQHLAGLVVGVLLLDLGVTASHVSNQTMIYHLGQDIRGRVSTIYILGIFIGAAVMSGLTAWVWSLWAWHGVSALGIAATVLAVAVSFAQQDQAGRGGLQPQPAR</sequence>
<dbReference type="Pfam" id="PF07690">
    <property type="entry name" value="MFS_1"/>
    <property type="match status" value="1"/>
</dbReference>
<feature type="domain" description="Major facilitator superfamily (MFS) profile" evidence="5">
    <location>
        <begin position="1"/>
        <end position="385"/>
    </location>
</feature>
<dbReference type="AlphaFoldDB" id="A0A7X4HA54"/>
<evidence type="ECO:0000313" key="7">
    <source>
        <dbReference type="Proteomes" id="UP000450676"/>
    </source>
</evidence>
<reference evidence="6 7" key="1">
    <citation type="submission" date="2019-12" db="EMBL/GenBank/DDBJ databases">
        <title>Novel species isolated from a subtropical stream in China.</title>
        <authorList>
            <person name="Lu H."/>
        </authorList>
    </citation>
    <scope>NUCLEOTIDE SEQUENCE [LARGE SCALE GENOMIC DNA]</scope>
    <source>
        <strain evidence="6 7">FT127W</strain>
    </source>
</reference>
<evidence type="ECO:0000313" key="6">
    <source>
        <dbReference type="EMBL" id="MYN06557.1"/>
    </source>
</evidence>
<feature type="transmembrane region" description="Helical" evidence="4">
    <location>
        <begin position="163"/>
        <end position="181"/>
    </location>
</feature>
<evidence type="ECO:0000256" key="4">
    <source>
        <dbReference type="SAM" id="Phobius"/>
    </source>
</evidence>
<gene>
    <name evidence="6" type="ORF">GTP77_04325</name>
</gene>
<dbReference type="EMBL" id="WWCU01000003">
    <property type="protein sequence ID" value="MYN06557.1"/>
    <property type="molecule type" value="Genomic_DNA"/>
</dbReference>
<feature type="transmembrane region" description="Helical" evidence="4">
    <location>
        <begin position="76"/>
        <end position="94"/>
    </location>
</feature>
<feature type="transmembrane region" description="Helical" evidence="4">
    <location>
        <begin position="338"/>
        <end position="358"/>
    </location>
</feature>
<dbReference type="InterPro" id="IPR011701">
    <property type="entry name" value="MFS"/>
</dbReference>
<dbReference type="Gene3D" id="1.20.1250.20">
    <property type="entry name" value="MFS general substrate transporter like domains"/>
    <property type="match status" value="1"/>
</dbReference>
<evidence type="ECO:0000256" key="2">
    <source>
        <dbReference type="ARBA" id="ARBA00022989"/>
    </source>
</evidence>
<feature type="transmembrane region" description="Helical" evidence="4">
    <location>
        <begin position="364"/>
        <end position="383"/>
    </location>
</feature>
<dbReference type="InterPro" id="IPR020846">
    <property type="entry name" value="MFS_dom"/>
</dbReference>
<keyword evidence="2 4" id="KW-1133">Transmembrane helix</keyword>
<dbReference type="RefSeq" id="WP_161070945.1">
    <property type="nucleotide sequence ID" value="NZ_WWCU01000003.1"/>
</dbReference>
<dbReference type="InterPro" id="IPR036259">
    <property type="entry name" value="MFS_trans_sf"/>
</dbReference>
<organism evidence="6 7">
    <name type="scientific">Pseudoduganella aquatica</name>
    <dbReference type="NCBI Taxonomy" id="2660641"/>
    <lineage>
        <taxon>Bacteria</taxon>
        <taxon>Pseudomonadati</taxon>
        <taxon>Pseudomonadota</taxon>
        <taxon>Betaproteobacteria</taxon>
        <taxon>Burkholderiales</taxon>
        <taxon>Oxalobacteraceae</taxon>
        <taxon>Telluria group</taxon>
        <taxon>Pseudoduganella</taxon>
    </lineage>
</organism>
<dbReference type="PANTHER" id="PTHR42910">
    <property type="entry name" value="TRANSPORTER SCO4007-RELATED"/>
    <property type="match status" value="1"/>
</dbReference>
<keyword evidence="3 4" id="KW-0472">Membrane</keyword>
<feature type="transmembrane region" description="Helical" evidence="4">
    <location>
        <begin position="133"/>
        <end position="151"/>
    </location>
</feature>
<keyword evidence="1 4" id="KW-0812">Transmembrane</keyword>
<dbReference type="GO" id="GO:0022857">
    <property type="term" value="F:transmembrane transporter activity"/>
    <property type="evidence" value="ECO:0007669"/>
    <property type="project" value="InterPro"/>
</dbReference>
<evidence type="ECO:0000256" key="3">
    <source>
        <dbReference type="ARBA" id="ARBA00023136"/>
    </source>
</evidence>
<comment type="caution">
    <text evidence="6">The sequence shown here is derived from an EMBL/GenBank/DDBJ whole genome shotgun (WGS) entry which is preliminary data.</text>
</comment>
<dbReference type="PANTHER" id="PTHR42910:SF1">
    <property type="entry name" value="MAJOR FACILITATOR SUPERFAMILY (MFS) PROFILE DOMAIN-CONTAINING PROTEIN"/>
    <property type="match status" value="1"/>
</dbReference>
<dbReference type="PROSITE" id="PS50850">
    <property type="entry name" value="MFS"/>
    <property type="match status" value="1"/>
</dbReference>
<keyword evidence="7" id="KW-1185">Reference proteome</keyword>
<feature type="transmembrane region" description="Helical" evidence="4">
    <location>
        <begin position="215"/>
        <end position="235"/>
    </location>
</feature>
<feature type="transmembrane region" description="Helical" evidence="4">
    <location>
        <begin position="49"/>
        <end position="67"/>
    </location>
</feature>
<dbReference type="Proteomes" id="UP000450676">
    <property type="component" value="Unassembled WGS sequence"/>
</dbReference>
<proteinExistence type="predicted"/>
<evidence type="ECO:0000256" key="1">
    <source>
        <dbReference type="ARBA" id="ARBA00022692"/>
    </source>
</evidence>
<evidence type="ECO:0000259" key="5">
    <source>
        <dbReference type="PROSITE" id="PS50850"/>
    </source>
</evidence>
<dbReference type="CDD" id="cd17324">
    <property type="entry name" value="MFS_NepI_like"/>
    <property type="match status" value="1"/>
</dbReference>
<name>A0A7X4HA54_9BURK</name>
<protein>
    <submittedName>
        <fullName evidence="6">MFS transporter</fullName>
    </submittedName>
</protein>